<dbReference type="STRING" id="151549.A0A4C1VBB4"/>
<dbReference type="Gene3D" id="1.10.10.10">
    <property type="entry name" value="Winged helix-like DNA-binding domain superfamily/Winged helix DNA-binding domain"/>
    <property type="match status" value="1"/>
</dbReference>
<dbReference type="EMBL" id="BGZK01000311">
    <property type="protein sequence ID" value="GBP35903.1"/>
    <property type="molecule type" value="Genomic_DNA"/>
</dbReference>
<proteinExistence type="inferred from homology"/>
<gene>
    <name evidence="3" type="primary">Pa2g4</name>
    <name evidence="3" type="ORF">EVAR_23152_1</name>
</gene>
<dbReference type="SUPFAM" id="SSF55920">
    <property type="entry name" value="Creatinase/aminopeptidase"/>
    <property type="match status" value="1"/>
</dbReference>
<dbReference type="InterPro" id="IPR000994">
    <property type="entry name" value="Pept_M24"/>
</dbReference>
<dbReference type="OrthoDB" id="5876363at2759"/>
<dbReference type="Proteomes" id="UP000299102">
    <property type="component" value="Unassembled WGS sequence"/>
</dbReference>
<comment type="similarity">
    <text evidence="1">Belongs to the peptidase M24 family.</text>
</comment>
<feature type="domain" description="Peptidase M24" evidence="2">
    <location>
        <begin position="19"/>
        <end position="220"/>
    </location>
</feature>
<name>A0A4C1VBB4_EUMVA</name>
<dbReference type="InterPro" id="IPR047113">
    <property type="entry name" value="PA2G4/ARX1"/>
</dbReference>
<organism evidence="3 4">
    <name type="scientific">Eumeta variegata</name>
    <name type="common">Bagworm moth</name>
    <name type="synonym">Eumeta japonica</name>
    <dbReference type="NCBI Taxonomy" id="151549"/>
    <lineage>
        <taxon>Eukaryota</taxon>
        <taxon>Metazoa</taxon>
        <taxon>Ecdysozoa</taxon>
        <taxon>Arthropoda</taxon>
        <taxon>Hexapoda</taxon>
        <taxon>Insecta</taxon>
        <taxon>Pterygota</taxon>
        <taxon>Neoptera</taxon>
        <taxon>Endopterygota</taxon>
        <taxon>Lepidoptera</taxon>
        <taxon>Glossata</taxon>
        <taxon>Ditrysia</taxon>
        <taxon>Tineoidea</taxon>
        <taxon>Psychidae</taxon>
        <taxon>Oiketicinae</taxon>
        <taxon>Eumeta</taxon>
    </lineage>
</organism>
<dbReference type="InterPro" id="IPR004545">
    <property type="entry name" value="PA2G4"/>
</dbReference>
<evidence type="ECO:0000259" key="2">
    <source>
        <dbReference type="Pfam" id="PF00557"/>
    </source>
</evidence>
<dbReference type="PANTHER" id="PTHR10804">
    <property type="entry name" value="PROTEASE FAMILY M24 METHIONYL AMINOPEPTIDASE, AMINOPEPTIDASE P"/>
    <property type="match status" value="1"/>
</dbReference>
<sequence>MADDKEVEKTIAEDLVVTKYKLAGQIVNRVLEQVIAKCVPDASLREICEFGDKLILDETSKVFKKEKDSKKGIAFPTCVSVNNCICHYSPIPSEPDYILKEGDLAKVDLGAHIDGFIAVVAHTVFVGGADLTGRAADVTLAAYLASEAAVRLLKPGNEAYAITDIVQKISAEYGCKPVEGMLSHQLKQFRIDGDKSIIQNPSEAQRKEHEKSTLETYEVYAMDVLISTGEGVSREMDTRCTIYKKTDEVYQLKLKASRMFYSEVRNKHGSMPFNLRSFDKETSARLGIVECVNHKLIEPFQVLYERNGELVAQFKFTALLLPSGTHRITGLAFDRSRCRTDRTITDPELNCNQGTNEQASHHRVDGYRFPCIFPISGVTSALSTFWVEIEYLMKRSELRERKYGNEKASRLWKGSLALEEWPLELSLIG</sequence>
<dbReference type="Gene3D" id="3.90.230.10">
    <property type="entry name" value="Creatinase/methionine aminopeptidase superfamily"/>
    <property type="match status" value="1"/>
</dbReference>
<reference evidence="3 4" key="1">
    <citation type="journal article" date="2019" name="Commun. Biol.">
        <title>The bagworm genome reveals a unique fibroin gene that provides high tensile strength.</title>
        <authorList>
            <person name="Kono N."/>
            <person name="Nakamura H."/>
            <person name="Ohtoshi R."/>
            <person name="Tomita M."/>
            <person name="Numata K."/>
            <person name="Arakawa K."/>
        </authorList>
    </citation>
    <scope>NUCLEOTIDE SEQUENCE [LARGE SCALE GENOMIC DNA]</scope>
</reference>
<dbReference type="Pfam" id="PF00557">
    <property type="entry name" value="Peptidase_M24"/>
    <property type="match status" value="1"/>
</dbReference>
<dbReference type="FunFam" id="3.90.230.10:FF:000013">
    <property type="entry name" value="DNA-binding protein, 42 kDa"/>
    <property type="match status" value="1"/>
</dbReference>
<dbReference type="InterPro" id="IPR036005">
    <property type="entry name" value="Creatinase/aminopeptidase-like"/>
</dbReference>
<dbReference type="CDD" id="cd01089">
    <property type="entry name" value="PA2G4-like"/>
    <property type="match status" value="1"/>
</dbReference>
<protein>
    <submittedName>
        <fullName evidence="3">Proliferation-associated protein 2G4</fullName>
    </submittedName>
</protein>
<dbReference type="NCBIfam" id="TIGR00495">
    <property type="entry name" value="crvDNA_42K"/>
    <property type="match status" value="1"/>
</dbReference>
<comment type="caution">
    <text evidence="3">The sequence shown here is derived from an EMBL/GenBank/DDBJ whole genome shotgun (WGS) entry which is preliminary data.</text>
</comment>
<dbReference type="InterPro" id="IPR036388">
    <property type="entry name" value="WH-like_DNA-bd_sf"/>
</dbReference>
<dbReference type="PANTHER" id="PTHR10804:SF11">
    <property type="entry name" value="PROLIFERATION-ASSOCIATED PROTEIN 2G4"/>
    <property type="match status" value="1"/>
</dbReference>
<evidence type="ECO:0000313" key="3">
    <source>
        <dbReference type="EMBL" id="GBP35903.1"/>
    </source>
</evidence>
<keyword evidence="4" id="KW-1185">Reference proteome</keyword>
<accession>A0A4C1VBB4</accession>
<dbReference type="InterPro" id="IPR036390">
    <property type="entry name" value="WH_DNA-bd_sf"/>
</dbReference>
<dbReference type="FunFam" id="1.10.10.10:FF:000029">
    <property type="entry name" value="Proliferation-associated 2G4, a"/>
    <property type="match status" value="1"/>
</dbReference>
<evidence type="ECO:0000313" key="4">
    <source>
        <dbReference type="Proteomes" id="UP000299102"/>
    </source>
</evidence>
<dbReference type="SUPFAM" id="SSF46785">
    <property type="entry name" value="Winged helix' DNA-binding domain"/>
    <property type="match status" value="1"/>
</dbReference>
<dbReference type="AlphaFoldDB" id="A0A4C1VBB4"/>
<evidence type="ECO:0000256" key="1">
    <source>
        <dbReference type="ARBA" id="ARBA00007319"/>
    </source>
</evidence>